<name>A0ABU5QD66_9BACT</name>
<accession>A0ABU5QD66</accession>
<evidence type="ECO:0000256" key="1">
    <source>
        <dbReference type="SAM" id="Coils"/>
    </source>
</evidence>
<gene>
    <name evidence="3" type="ORF">VB248_15535</name>
</gene>
<keyword evidence="2" id="KW-0812">Transmembrane</keyword>
<proteinExistence type="predicted"/>
<protein>
    <submittedName>
        <fullName evidence="3">Uncharacterized protein</fullName>
    </submittedName>
</protein>
<feature type="transmembrane region" description="Helical" evidence="2">
    <location>
        <begin position="81"/>
        <end position="100"/>
    </location>
</feature>
<evidence type="ECO:0000313" key="3">
    <source>
        <dbReference type="EMBL" id="MEA5140563.1"/>
    </source>
</evidence>
<dbReference type="EMBL" id="JAYFUM010000019">
    <property type="protein sequence ID" value="MEA5140563.1"/>
    <property type="molecule type" value="Genomic_DNA"/>
</dbReference>
<keyword evidence="2" id="KW-1133">Transmembrane helix</keyword>
<organism evidence="3 4">
    <name type="scientific">Arcicella rigui</name>
    <dbReference type="NCBI Taxonomy" id="797020"/>
    <lineage>
        <taxon>Bacteria</taxon>
        <taxon>Pseudomonadati</taxon>
        <taxon>Bacteroidota</taxon>
        <taxon>Cytophagia</taxon>
        <taxon>Cytophagales</taxon>
        <taxon>Flectobacillaceae</taxon>
        <taxon>Arcicella</taxon>
    </lineage>
</organism>
<keyword evidence="1" id="KW-0175">Coiled coil</keyword>
<feature type="coiled-coil region" evidence="1">
    <location>
        <begin position="195"/>
        <end position="226"/>
    </location>
</feature>
<dbReference type="Proteomes" id="UP001302949">
    <property type="component" value="Unassembled WGS sequence"/>
</dbReference>
<comment type="caution">
    <text evidence="3">The sequence shown here is derived from an EMBL/GenBank/DDBJ whole genome shotgun (WGS) entry which is preliminary data.</text>
</comment>
<evidence type="ECO:0000256" key="2">
    <source>
        <dbReference type="SAM" id="Phobius"/>
    </source>
</evidence>
<feature type="coiled-coil region" evidence="1">
    <location>
        <begin position="106"/>
        <end position="133"/>
    </location>
</feature>
<dbReference type="RefSeq" id="WP_323297718.1">
    <property type="nucleotide sequence ID" value="NZ_JAYFUM010000019.1"/>
</dbReference>
<reference evidence="3 4" key="1">
    <citation type="submission" date="2023-12" db="EMBL/GenBank/DDBJ databases">
        <title>Novel species of the genus Arcicella isolated from rivers.</title>
        <authorList>
            <person name="Lu H."/>
        </authorList>
    </citation>
    <scope>NUCLEOTIDE SEQUENCE [LARGE SCALE GENOMIC DNA]</scope>
    <source>
        <strain evidence="3 4">KCTC 23307</strain>
    </source>
</reference>
<keyword evidence="2" id="KW-0472">Membrane</keyword>
<keyword evidence="4" id="KW-1185">Reference proteome</keyword>
<evidence type="ECO:0000313" key="4">
    <source>
        <dbReference type="Proteomes" id="UP001302949"/>
    </source>
</evidence>
<sequence>MRNLFIIFLLLLFNICLAKIAVDSSKAIQIQRQKIPQVKVNLPSTLQIENVSKPHDSINYKNMPWVVALVLGFISAHDKNMPWIVALIIGILSAFVNFWIGNRLRLSNESNLQKQIESNEKNLQRQIETSKEVKLLEFKATISAKNRQEWINELRHTVSDFLSIAMQLTPEEHEKLAELSPIDKSKYWDKFYYTKAKIELLLNSEKKELKEVLDKVEAVVNSLTNENGESCINIRTARTDLISSSRKLFDLHWKKIKNLE</sequence>